<gene>
    <name evidence="1" type="ORF">OHK93_004694</name>
</gene>
<protein>
    <submittedName>
        <fullName evidence="1">Uncharacterized protein</fullName>
    </submittedName>
</protein>
<organism evidence="1 2">
    <name type="scientific">Ramalina farinacea</name>
    <dbReference type="NCBI Taxonomy" id="258253"/>
    <lineage>
        <taxon>Eukaryota</taxon>
        <taxon>Fungi</taxon>
        <taxon>Dikarya</taxon>
        <taxon>Ascomycota</taxon>
        <taxon>Pezizomycotina</taxon>
        <taxon>Lecanoromycetes</taxon>
        <taxon>OSLEUM clade</taxon>
        <taxon>Lecanoromycetidae</taxon>
        <taxon>Lecanorales</taxon>
        <taxon>Lecanorineae</taxon>
        <taxon>Ramalinaceae</taxon>
        <taxon>Ramalina</taxon>
    </lineage>
</organism>
<dbReference type="EMBL" id="JAPUFD010000022">
    <property type="protein sequence ID" value="MDI1492911.1"/>
    <property type="molecule type" value="Genomic_DNA"/>
</dbReference>
<reference evidence="1" key="1">
    <citation type="journal article" date="2023" name="Genome Biol. Evol.">
        <title>First Whole Genome Sequence and Flow Cytometry Genome Size Data for the Lichen-Forming Fungus Ramalina farinacea (Ascomycota).</title>
        <authorList>
            <person name="Llewellyn T."/>
            <person name="Mian S."/>
            <person name="Hill R."/>
            <person name="Leitch I.J."/>
            <person name="Gaya E."/>
        </authorList>
    </citation>
    <scope>NUCLEOTIDE SEQUENCE</scope>
    <source>
        <strain evidence="1">LIQ254RAFAR</strain>
    </source>
</reference>
<comment type="caution">
    <text evidence="1">The sequence shown here is derived from an EMBL/GenBank/DDBJ whole genome shotgun (WGS) entry which is preliminary data.</text>
</comment>
<keyword evidence="2" id="KW-1185">Reference proteome</keyword>
<sequence>MQKEVILDNPGWRDVEAIIDEAKTSTLKLAMGSMLRINHLKEQSHAPTVNAPKVHKIQLMQEDDYLRRVLDLDEVDAKLKEWHSYKRPVYMIVTLLIADEVNYSEETKVKRTTAVGVEAPAELVPLAAAAGQTIPGPDSVNVAASLSTDRRLKAKHTAVGKRIFAIEYRVLTRKLLSISGKVDVRPQGVRGDGMFGHVEASMTTPEPEEQHSERIAEDEPLPVVVLEPKLMSIVSPWTMIDVLDMYLMLLRILSAHFYIGGEPLNFNPSIQLRYRTTLDTETMGRRDPRR</sequence>
<dbReference type="AlphaFoldDB" id="A0AA43QX16"/>
<evidence type="ECO:0000313" key="1">
    <source>
        <dbReference type="EMBL" id="MDI1492911.1"/>
    </source>
</evidence>
<proteinExistence type="predicted"/>
<accession>A0AA43QX16</accession>
<dbReference type="Proteomes" id="UP001161017">
    <property type="component" value="Unassembled WGS sequence"/>
</dbReference>
<evidence type="ECO:0000313" key="2">
    <source>
        <dbReference type="Proteomes" id="UP001161017"/>
    </source>
</evidence>
<name>A0AA43QX16_9LECA</name>